<dbReference type="Pfam" id="PF12697">
    <property type="entry name" value="Abhydrolase_6"/>
    <property type="match status" value="1"/>
</dbReference>
<dbReference type="Gene3D" id="3.40.50.1820">
    <property type="entry name" value="alpha/beta hydrolase"/>
    <property type="match status" value="1"/>
</dbReference>
<organism evidence="13 14">
    <name type="scientific">Tropicibacter oceani</name>
    <dbReference type="NCBI Taxonomy" id="3058420"/>
    <lineage>
        <taxon>Bacteria</taxon>
        <taxon>Pseudomonadati</taxon>
        <taxon>Pseudomonadota</taxon>
        <taxon>Alphaproteobacteria</taxon>
        <taxon>Rhodobacterales</taxon>
        <taxon>Roseobacteraceae</taxon>
        <taxon>Tropicibacter</taxon>
    </lineage>
</organism>
<evidence type="ECO:0000256" key="6">
    <source>
        <dbReference type="ARBA" id="ARBA00041520"/>
    </source>
</evidence>
<comment type="catalytic activity">
    <reaction evidence="10">
        <text>S-hexadecanoyl-L-cysteinyl-[protein] + H2O = L-cysteinyl-[protein] + hexadecanoate + H(+)</text>
        <dbReference type="Rhea" id="RHEA:19233"/>
        <dbReference type="Rhea" id="RHEA-COMP:10131"/>
        <dbReference type="Rhea" id="RHEA-COMP:11032"/>
        <dbReference type="ChEBI" id="CHEBI:7896"/>
        <dbReference type="ChEBI" id="CHEBI:15377"/>
        <dbReference type="ChEBI" id="CHEBI:15378"/>
        <dbReference type="ChEBI" id="CHEBI:29950"/>
        <dbReference type="ChEBI" id="CHEBI:74151"/>
        <dbReference type="EC" id="3.1.2.22"/>
    </reaction>
    <physiologicalReaction direction="left-to-right" evidence="10">
        <dbReference type="Rhea" id="RHEA:19234"/>
    </physiologicalReaction>
</comment>
<evidence type="ECO:0000256" key="10">
    <source>
        <dbReference type="ARBA" id="ARBA00047409"/>
    </source>
</evidence>
<keyword evidence="2 13" id="KW-0378">Hydrolase</keyword>
<evidence type="ECO:0000313" key="13">
    <source>
        <dbReference type="EMBL" id="WGW05753.1"/>
    </source>
</evidence>
<dbReference type="PANTHER" id="PTHR16138:SF7">
    <property type="entry name" value="PALMITOYL-PROTEIN THIOESTERASE ABHD10, MITOCHONDRIAL"/>
    <property type="match status" value="1"/>
</dbReference>
<evidence type="ECO:0000256" key="7">
    <source>
        <dbReference type="ARBA" id="ARBA00042645"/>
    </source>
</evidence>
<dbReference type="InterPro" id="IPR052382">
    <property type="entry name" value="ABHD10_acyl-thioesterase"/>
</dbReference>
<evidence type="ECO:0000259" key="12">
    <source>
        <dbReference type="Pfam" id="PF12697"/>
    </source>
</evidence>
<keyword evidence="3" id="KW-0809">Transit peptide</keyword>
<protein>
    <recommendedName>
        <fullName evidence="5">Palmitoyl-protein thioesterase ABHD10, mitochondrial</fullName>
        <ecNumber evidence="4">3.1.1.93</ecNumber>
        <ecNumber evidence="1">3.1.2.22</ecNumber>
    </recommendedName>
    <alternativeName>
        <fullName evidence="7">Acyl-protein thioesterase ABHD10</fullName>
    </alternativeName>
    <alternativeName>
        <fullName evidence="8">Alpha/beta hydrolase domain-containing protein 10</fullName>
    </alternativeName>
    <alternativeName>
        <fullName evidence="6">Mycophenolic acid acyl-glucuronide esterase, mitochondrial</fullName>
    </alternativeName>
</protein>
<dbReference type="InterPro" id="IPR000073">
    <property type="entry name" value="AB_hydrolase_1"/>
</dbReference>
<evidence type="ECO:0000256" key="2">
    <source>
        <dbReference type="ARBA" id="ARBA00022801"/>
    </source>
</evidence>
<evidence type="ECO:0000256" key="5">
    <source>
        <dbReference type="ARBA" id="ARBA00039314"/>
    </source>
</evidence>
<dbReference type="EC" id="3.1.2.22" evidence="1"/>
<dbReference type="InterPro" id="IPR029058">
    <property type="entry name" value="AB_hydrolase_fold"/>
</dbReference>
<dbReference type="EMBL" id="CP124616">
    <property type="protein sequence ID" value="WGW05753.1"/>
    <property type="molecule type" value="Genomic_DNA"/>
</dbReference>
<evidence type="ECO:0000256" key="9">
    <source>
        <dbReference type="ARBA" id="ARBA00046047"/>
    </source>
</evidence>
<name>A0ABY8QNX6_9RHOB</name>
<evidence type="ECO:0000313" key="14">
    <source>
        <dbReference type="Proteomes" id="UP001241605"/>
    </source>
</evidence>
<dbReference type="Proteomes" id="UP001241605">
    <property type="component" value="Chromosome"/>
</dbReference>
<evidence type="ECO:0000256" key="4">
    <source>
        <dbReference type="ARBA" id="ARBA00039132"/>
    </source>
</evidence>
<sequence>MAEISYLDGPRGDRLAYVLTPGRGPCIVFLSGYRSDMEGTKAVHLEAWAKAQGRAFLRLDYSGHGASGGVFEEGCIGDWAADAEAVIRAAAPGPVVLVGSSMGGWIACLLSQRLAAVAGFVGIAAAPDFTEDGFWAGFDETQRRAVMEQGRVELPSAYEDPYYVSRKLIEDGRAHLVLRRPLPMPWPVRLLQGTEDEAVTRQTALALLDHVEGDDVRLTLVKGADHRFSSDDCLALIEQAITEVLGENPGR</sequence>
<feature type="domain" description="AB hydrolase-1" evidence="12">
    <location>
        <begin position="27"/>
        <end position="226"/>
    </location>
</feature>
<comment type="function">
    <text evidence="9">Acts as an acyl-protein thioesterase that hydrolyzes fatty acids from acylated residues in proteins. Regulates the mitochondrial S-depalmitoylation of the nucleophilic active site residue of peroxiredoxin-5/PRDX5, a key antioxidant protein, therefore modulating mitochondrial antioxidant ability. Also catalyzes the deglucuronidation of mycophenolic acid acyl-glucuronide, an active metabolite of the immunosuppressant drug mycophenolate.</text>
</comment>
<keyword evidence="14" id="KW-1185">Reference proteome</keyword>
<evidence type="ECO:0000256" key="3">
    <source>
        <dbReference type="ARBA" id="ARBA00022946"/>
    </source>
</evidence>
<evidence type="ECO:0000256" key="11">
    <source>
        <dbReference type="ARBA" id="ARBA00047972"/>
    </source>
</evidence>
<dbReference type="SUPFAM" id="SSF53474">
    <property type="entry name" value="alpha/beta-Hydrolases"/>
    <property type="match status" value="1"/>
</dbReference>
<evidence type="ECO:0000256" key="1">
    <source>
        <dbReference type="ARBA" id="ARBA00012423"/>
    </source>
</evidence>
<dbReference type="PANTHER" id="PTHR16138">
    <property type="entry name" value="MYCOPHENOLIC ACID ACYL-GLUCURONIDE ESTERASE, MITOCHONDRIAL"/>
    <property type="match status" value="1"/>
</dbReference>
<dbReference type="EC" id="3.1.1.93" evidence="4"/>
<accession>A0ABY8QNX6</accession>
<comment type="catalytic activity">
    <reaction evidence="11">
        <text>mycophenolic acid O-acyl-beta-D-glucuronide + H2O = mycophenolate + D-glucuronate + H(+)</text>
        <dbReference type="Rhea" id="RHEA:34179"/>
        <dbReference type="ChEBI" id="CHEBI:15377"/>
        <dbReference type="ChEBI" id="CHEBI:15378"/>
        <dbReference type="ChEBI" id="CHEBI:58720"/>
        <dbReference type="ChEBI" id="CHEBI:62932"/>
        <dbReference type="ChEBI" id="CHEBI:66982"/>
        <dbReference type="EC" id="3.1.1.93"/>
    </reaction>
    <physiologicalReaction direction="left-to-right" evidence="11">
        <dbReference type="Rhea" id="RHEA:34180"/>
    </physiologicalReaction>
</comment>
<evidence type="ECO:0000256" key="8">
    <source>
        <dbReference type="ARBA" id="ARBA00042704"/>
    </source>
</evidence>
<dbReference type="RefSeq" id="WP_282302377.1">
    <property type="nucleotide sequence ID" value="NZ_CP124616.1"/>
</dbReference>
<proteinExistence type="predicted"/>
<gene>
    <name evidence="13" type="ORF">QF118_09460</name>
</gene>
<dbReference type="GO" id="GO:0016787">
    <property type="term" value="F:hydrolase activity"/>
    <property type="evidence" value="ECO:0007669"/>
    <property type="project" value="UniProtKB-KW"/>
</dbReference>
<reference evidence="13 14" key="1">
    <citation type="submission" date="2023-05" db="EMBL/GenBank/DDBJ databases">
        <title>YMD87, complete Genome.</title>
        <authorList>
            <person name="Zhang J."/>
            <person name="Xu X."/>
        </authorList>
    </citation>
    <scope>NUCLEOTIDE SEQUENCE [LARGE SCALE GENOMIC DNA]</scope>
    <source>
        <strain evidence="13 14">YMD87</strain>
    </source>
</reference>